<dbReference type="Proteomes" id="UP000694551">
    <property type="component" value="Unplaced"/>
</dbReference>
<dbReference type="Ensembl" id="ENSSOCT00000019762.1">
    <property type="protein sequence ID" value="ENSSOCP00000019270.1"/>
    <property type="gene ID" value="ENSSOCG00000014423.1"/>
</dbReference>
<evidence type="ECO:0000313" key="3">
    <source>
        <dbReference type="Proteomes" id="UP000694551"/>
    </source>
</evidence>
<reference evidence="2" key="2">
    <citation type="submission" date="2025-09" db="UniProtKB">
        <authorList>
            <consortium name="Ensembl"/>
        </authorList>
    </citation>
    <scope>IDENTIFICATION</scope>
</reference>
<accession>A0A8D0FSF5</accession>
<protein>
    <submittedName>
        <fullName evidence="2">Uncharacterized protein</fullName>
    </submittedName>
</protein>
<feature type="region of interest" description="Disordered" evidence="1">
    <location>
        <begin position="23"/>
        <end position="66"/>
    </location>
</feature>
<evidence type="ECO:0000313" key="2">
    <source>
        <dbReference type="Ensembl" id="ENSSOCP00000019270.1"/>
    </source>
</evidence>
<reference evidence="2" key="1">
    <citation type="submission" date="2025-08" db="UniProtKB">
        <authorList>
            <consortium name="Ensembl"/>
        </authorList>
    </citation>
    <scope>IDENTIFICATION</scope>
</reference>
<feature type="compositionally biased region" description="Low complexity" evidence="1">
    <location>
        <begin position="24"/>
        <end position="38"/>
    </location>
</feature>
<sequence length="173" mass="18025">RSRMWTGPGPVWATGGAMVTVTEGSAASGSSRGSGAPSLCPLQWDPRAPQPSAVPGGSRGGSQPLLTASSSVSVRFQKLFQKCTSRFCVRRSNSSPRSSGSMANFPLFSPKETRPMAMVCRKGRMEGANCGDGTACHCSSPCPHGPPVQGQHRGNPRLSPCSSCPHAPCPTRL</sequence>
<dbReference type="AlphaFoldDB" id="A0A8D0FSF5"/>
<proteinExistence type="predicted"/>
<keyword evidence="3" id="KW-1185">Reference proteome</keyword>
<evidence type="ECO:0000256" key="1">
    <source>
        <dbReference type="SAM" id="MobiDB-lite"/>
    </source>
</evidence>
<organism evidence="2 3">
    <name type="scientific">Strix occidentalis caurina</name>
    <name type="common">northern spotted owl</name>
    <dbReference type="NCBI Taxonomy" id="311401"/>
    <lineage>
        <taxon>Eukaryota</taxon>
        <taxon>Metazoa</taxon>
        <taxon>Chordata</taxon>
        <taxon>Craniata</taxon>
        <taxon>Vertebrata</taxon>
        <taxon>Euteleostomi</taxon>
        <taxon>Archelosauria</taxon>
        <taxon>Archosauria</taxon>
        <taxon>Dinosauria</taxon>
        <taxon>Saurischia</taxon>
        <taxon>Theropoda</taxon>
        <taxon>Coelurosauria</taxon>
        <taxon>Aves</taxon>
        <taxon>Neognathae</taxon>
        <taxon>Neoaves</taxon>
        <taxon>Telluraves</taxon>
        <taxon>Strigiformes</taxon>
        <taxon>Strigidae</taxon>
        <taxon>Strix</taxon>
    </lineage>
</organism>
<name>A0A8D0FSF5_STROC</name>